<dbReference type="Pfam" id="PF02826">
    <property type="entry name" value="2-Hacid_dh_C"/>
    <property type="match status" value="1"/>
</dbReference>
<dbReference type="EC" id="1.1.1.95" evidence="11"/>
<dbReference type="CDD" id="cd04902">
    <property type="entry name" value="ACT_3PGDH-xct"/>
    <property type="match status" value="1"/>
</dbReference>
<dbReference type="UniPathway" id="UPA00135">
    <property type="reaction ID" value="UER00196"/>
</dbReference>
<dbReference type="FunFam" id="3.40.50.720:FF:000021">
    <property type="entry name" value="D-3-phosphoglycerate dehydrogenase"/>
    <property type="match status" value="1"/>
</dbReference>
<dbReference type="CDD" id="cd12173">
    <property type="entry name" value="PGDH_4"/>
    <property type="match status" value="1"/>
</dbReference>
<dbReference type="PANTHER" id="PTHR42789:SF1">
    <property type="entry name" value="D-ISOMER SPECIFIC 2-HYDROXYACID DEHYDROGENASE FAMILY PROTEIN (AFU_ORTHOLOGUE AFUA_6G10090)"/>
    <property type="match status" value="1"/>
</dbReference>
<evidence type="ECO:0000259" key="12">
    <source>
        <dbReference type="PROSITE" id="PS51671"/>
    </source>
</evidence>
<evidence type="ECO:0000256" key="2">
    <source>
        <dbReference type="ARBA" id="ARBA00005216"/>
    </source>
</evidence>
<comment type="similarity">
    <text evidence="3 11">Belongs to the D-isomer specific 2-hydroxyacid dehydrogenase family.</text>
</comment>
<evidence type="ECO:0000256" key="5">
    <source>
        <dbReference type="ARBA" id="ARBA00022605"/>
    </source>
</evidence>
<evidence type="ECO:0000313" key="13">
    <source>
        <dbReference type="EMBL" id="SFG97484.1"/>
    </source>
</evidence>
<dbReference type="PROSITE" id="PS51671">
    <property type="entry name" value="ACT"/>
    <property type="match status" value="1"/>
</dbReference>
<accession>A0A1I2W7U8</accession>
<dbReference type="Pfam" id="PF00389">
    <property type="entry name" value="2-Hacid_dh"/>
    <property type="match status" value="1"/>
</dbReference>
<evidence type="ECO:0000256" key="10">
    <source>
        <dbReference type="ARBA" id="ARBA00048731"/>
    </source>
</evidence>
<dbReference type="InterPro" id="IPR045865">
    <property type="entry name" value="ACT-like_dom_sf"/>
</dbReference>
<dbReference type="EMBL" id="FOOX01000013">
    <property type="protein sequence ID" value="SFG97484.1"/>
    <property type="molecule type" value="Genomic_DNA"/>
</dbReference>
<comment type="catalytic activity">
    <reaction evidence="9">
        <text>(R)-2-hydroxyglutarate + NAD(+) = 2-oxoglutarate + NADH + H(+)</text>
        <dbReference type="Rhea" id="RHEA:49612"/>
        <dbReference type="ChEBI" id="CHEBI:15378"/>
        <dbReference type="ChEBI" id="CHEBI:15801"/>
        <dbReference type="ChEBI" id="CHEBI:16810"/>
        <dbReference type="ChEBI" id="CHEBI:57540"/>
        <dbReference type="ChEBI" id="CHEBI:57945"/>
        <dbReference type="EC" id="1.1.1.399"/>
    </reaction>
</comment>
<dbReference type="PROSITE" id="PS00065">
    <property type="entry name" value="D_2_HYDROXYACID_DH_1"/>
    <property type="match status" value="1"/>
</dbReference>
<evidence type="ECO:0000256" key="3">
    <source>
        <dbReference type="ARBA" id="ARBA00005854"/>
    </source>
</evidence>
<dbReference type="InterPro" id="IPR050857">
    <property type="entry name" value="D-2-hydroxyacid_DH"/>
</dbReference>
<name>A0A1I2W7U8_9FIRM</name>
<comment type="pathway">
    <text evidence="2 11">Amino-acid biosynthesis; L-serine biosynthesis; L-serine from 3-phospho-D-glycerate: step 1/3.</text>
</comment>
<dbReference type="SUPFAM" id="SSF51735">
    <property type="entry name" value="NAD(P)-binding Rossmann-fold domains"/>
    <property type="match status" value="1"/>
</dbReference>
<evidence type="ECO:0000256" key="6">
    <source>
        <dbReference type="ARBA" id="ARBA00023002"/>
    </source>
</evidence>
<dbReference type="GO" id="GO:0051287">
    <property type="term" value="F:NAD binding"/>
    <property type="evidence" value="ECO:0007669"/>
    <property type="project" value="UniProtKB-UniRule"/>
</dbReference>
<dbReference type="NCBIfam" id="TIGR01327">
    <property type="entry name" value="PGDH"/>
    <property type="match status" value="1"/>
</dbReference>
<dbReference type="Pfam" id="PF01842">
    <property type="entry name" value="ACT"/>
    <property type="match status" value="1"/>
</dbReference>
<dbReference type="PANTHER" id="PTHR42789">
    <property type="entry name" value="D-ISOMER SPECIFIC 2-HYDROXYACID DEHYDROGENASE FAMILY PROTEIN (AFU_ORTHOLOGUE AFUA_6G10090)"/>
    <property type="match status" value="1"/>
</dbReference>
<dbReference type="Proteomes" id="UP000199337">
    <property type="component" value="Unassembled WGS sequence"/>
</dbReference>
<dbReference type="GO" id="GO:0004617">
    <property type="term" value="F:phosphoglycerate dehydrogenase activity"/>
    <property type="evidence" value="ECO:0007669"/>
    <property type="project" value="UniProtKB-UniRule"/>
</dbReference>
<keyword evidence="5 11" id="KW-0028">Amino-acid biosynthesis</keyword>
<dbReference type="FunFam" id="3.30.70.260:FF:000008">
    <property type="entry name" value="D-3-phosphoglycerate dehydrogenase, chloroplastic"/>
    <property type="match status" value="1"/>
</dbReference>
<dbReference type="InterPro" id="IPR002912">
    <property type="entry name" value="ACT_dom"/>
</dbReference>
<dbReference type="InterPro" id="IPR006236">
    <property type="entry name" value="PGDH"/>
</dbReference>
<dbReference type="SUPFAM" id="SSF143548">
    <property type="entry name" value="Serine metabolism enzymes domain"/>
    <property type="match status" value="1"/>
</dbReference>
<sequence length="529" mass="57378">MAMYKVLVMDGVSEKGLEPLRNESEIEVIIGNKMTEDELVAVIGEYDAMVVRSATKVTPRVFDHASRLKVVGRAGVGVDNIDLNAATQHGVLVVNAPDGNTIAATEHTIAMMLALARNIPQAVAKMKNGVWDKKAFLGVELRGKTLGIIGLGRIGSAVARRAQALEMDIVAYDPYITEEKAESMGIKLATLEELFPVADFITVHMPKTKETYHMLDERAFAMMKEGVRVINCARGGIIEEEALYKYMKEGKVAGAALDVFEKEPNTDSPLLELNNFIATPHLGASTAEAQLNVAVDVAEEIVEALQGKVVRNTVNIPSISPEVMVKVKPYLKLAEKLGKFQAQLVEGRVTKLEITFSGDLAGEEVKPITTALVKGFLDPILQETVNFINATLLAKNRGISIAQTVNGRANGYASLITLKVISDKGEKTVSGTLFRDNDPRIVMIDGYRIDAVPEGYMLYVPHIDKPRIIGPVGMLFGEHNINIAGMQVGRKEVGGKAIMMLSVDAPVSEETLKAIAEIDGVQEVKFVSL</sequence>
<evidence type="ECO:0000313" key="14">
    <source>
        <dbReference type="Proteomes" id="UP000199337"/>
    </source>
</evidence>
<reference evidence="14" key="1">
    <citation type="submission" date="2016-10" db="EMBL/GenBank/DDBJ databases">
        <authorList>
            <person name="Varghese N."/>
            <person name="Submissions S."/>
        </authorList>
    </citation>
    <scope>NUCLEOTIDE SEQUENCE [LARGE SCALE GENOMIC DNA]</scope>
    <source>
        <strain evidence="14">DSM 17038</strain>
    </source>
</reference>
<dbReference type="Gene3D" id="3.40.50.720">
    <property type="entry name" value="NAD(P)-binding Rossmann-like Domain"/>
    <property type="match status" value="2"/>
</dbReference>
<dbReference type="Gene3D" id="3.30.1330.90">
    <property type="entry name" value="D-3-phosphoglycerate dehydrogenase, domain 3"/>
    <property type="match status" value="1"/>
</dbReference>
<dbReference type="Pfam" id="PF19304">
    <property type="entry name" value="PGDH_inter"/>
    <property type="match status" value="1"/>
</dbReference>
<dbReference type="Gene3D" id="3.30.70.260">
    <property type="match status" value="1"/>
</dbReference>
<dbReference type="InterPro" id="IPR045626">
    <property type="entry name" value="PGDH_ASB_dom"/>
</dbReference>
<dbReference type="PROSITE" id="PS00671">
    <property type="entry name" value="D_2_HYDROXYACID_DH_3"/>
    <property type="match status" value="1"/>
</dbReference>
<comment type="catalytic activity">
    <reaction evidence="10 11">
        <text>(2R)-3-phosphoglycerate + NAD(+) = 3-phosphooxypyruvate + NADH + H(+)</text>
        <dbReference type="Rhea" id="RHEA:12641"/>
        <dbReference type="ChEBI" id="CHEBI:15378"/>
        <dbReference type="ChEBI" id="CHEBI:18110"/>
        <dbReference type="ChEBI" id="CHEBI:57540"/>
        <dbReference type="ChEBI" id="CHEBI:57945"/>
        <dbReference type="ChEBI" id="CHEBI:58272"/>
        <dbReference type="EC" id="1.1.1.95"/>
    </reaction>
</comment>
<dbReference type="AlphaFoldDB" id="A0A1I2W7U8"/>
<dbReference type="SUPFAM" id="SSF52283">
    <property type="entry name" value="Formate/glycerate dehydrogenase catalytic domain-like"/>
    <property type="match status" value="1"/>
</dbReference>
<comment type="function">
    <text evidence="1">Catalyzes the reversible oxidation of 3-phospho-D-glycerate to 3-phosphonooxypyruvate, the first step of the phosphorylated L-serine biosynthesis pathway. Also catalyzes the reversible oxidation of 2-hydroxyglutarate to 2-oxoglutarate.</text>
</comment>
<dbReference type="PROSITE" id="PS00670">
    <property type="entry name" value="D_2_HYDROXYACID_DH_2"/>
    <property type="match status" value="1"/>
</dbReference>
<dbReference type="SUPFAM" id="SSF55021">
    <property type="entry name" value="ACT-like"/>
    <property type="match status" value="1"/>
</dbReference>
<gene>
    <name evidence="13" type="ORF">SAMN05660649_03341</name>
</gene>
<evidence type="ECO:0000256" key="8">
    <source>
        <dbReference type="ARBA" id="ARBA00023299"/>
    </source>
</evidence>
<evidence type="ECO:0000256" key="7">
    <source>
        <dbReference type="ARBA" id="ARBA00023027"/>
    </source>
</evidence>
<evidence type="ECO:0000256" key="1">
    <source>
        <dbReference type="ARBA" id="ARBA00003800"/>
    </source>
</evidence>
<feature type="domain" description="ACT" evidence="12">
    <location>
        <begin position="457"/>
        <end position="529"/>
    </location>
</feature>
<keyword evidence="6 11" id="KW-0560">Oxidoreductase</keyword>
<keyword evidence="7 11" id="KW-0520">NAD</keyword>
<dbReference type="InterPro" id="IPR006140">
    <property type="entry name" value="D-isomer_DH_NAD-bd"/>
</dbReference>
<keyword evidence="8 11" id="KW-0718">Serine biosynthesis</keyword>
<proteinExistence type="inferred from homology"/>
<dbReference type="FunFam" id="3.30.1330.90:FF:000003">
    <property type="entry name" value="D-3-phosphoglycerate dehydrogenase"/>
    <property type="match status" value="1"/>
</dbReference>
<evidence type="ECO:0000256" key="11">
    <source>
        <dbReference type="RuleBase" id="RU363003"/>
    </source>
</evidence>
<dbReference type="InterPro" id="IPR036291">
    <property type="entry name" value="NAD(P)-bd_dom_sf"/>
</dbReference>
<dbReference type="GO" id="GO:0006564">
    <property type="term" value="P:L-serine biosynthetic process"/>
    <property type="evidence" value="ECO:0007669"/>
    <property type="project" value="UniProtKB-UniRule"/>
</dbReference>
<dbReference type="InterPro" id="IPR029753">
    <property type="entry name" value="D-isomer_DH_CS"/>
</dbReference>
<keyword evidence="14" id="KW-1185">Reference proteome</keyword>
<evidence type="ECO:0000256" key="9">
    <source>
        <dbReference type="ARBA" id="ARBA00048126"/>
    </source>
</evidence>
<dbReference type="STRING" id="341036.SAMN05660649_03341"/>
<protein>
    <recommendedName>
        <fullName evidence="4 11">D-3-phosphoglycerate dehydrogenase</fullName>
        <ecNumber evidence="11">1.1.1.95</ecNumber>
    </recommendedName>
</protein>
<dbReference type="InterPro" id="IPR029009">
    <property type="entry name" value="ASB_dom_sf"/>
</dbReference>
<evidence type="ECO:0000256" key="4">
    <source>
        <dbReference type="ARBA" id="ARBA00021582"/>
    </source>
</evidence>
<dbReference type="InterPro" id="IPR006139">
    <property type="entry name" value="D-isomer_2_OHA_DH_cat_dom"/>
</dbReference>
<organism evidence="13 14">
    <name type="scientific">Desulfotruncus arcticus DSM 17038</name>
    <dbReference type="NCBI Taxonomy" id="1121424"/>
    <lineage>
        <taxon>Bacteria</taxon>
        <taxon>Bacillati</taxon>
        <taxon>Bacillota</taxon>
        <taxon>Clostridia</taxon>
        <taxon>Eubacteriales</taxon>
        <taxon>Desulfallaceae</taxon>
        <taxon>Desulfotruncus</taxon>
    </lineage>
</organism>
<dbReference type="InterPro" id="IPR029752">
    <property type="entry name" value="D-isomer_DH_CS1"/>
</dbReference>